<evidence type="ECO:0000313" key="1">
    <source>
        <dbReference type="EMBL" id="OGG02507.1"/>
    </source>
</evidence>
<dbReference type="AlphaFoldDB" id="A0A1F5YRA2"/>
<evidence type="ECO:0000313" key="2">
    <source>
        <dbReference type="Proteomes" id="UP000178448"/>
    </source>
</evidence>
<dbReference type="STRING" id="1798374.A2Z33_01775"/>
<accession>A0A1F5YRA2</accession>
<dbReference type="Proteomes" id="UP000178448">
    <property type="component" value="Unassembled WGS sequence"/>
</dbReference>
<name>A0A1F5YRA2_9BACT</name>
<comment type="caution">
    <text evidence="1">The sequence shown here is derived from an EMBL/GenBank/DDBJ whole genome shotgun (WGS) entry which is preliminary data.</text>
</comment>
<organism evidence="1 2">
    <name type="scientific">Candidatus Gottesmanbacteria bacterium RBG_16_52_11</name>
    <dbReference type="NCBI Taxonomy" id="1798374"/>
    <lineage>
        <taxon>Bacteria</taxon>
        <taxon>Candidatus Gottesmaniibacteriota</taxon>
    </lineage>
</organism>
<reference evidence="1 2" key="1">
    <citation type="journal article" date="2016" name="Nat. Commun.">
        <title>Thousands of microbial genomes shed light on interconnected biogeochemical processes in an aquifer system.</title>
        <authorList>
            <person name="Anantharaman K."/>
            <person name="Brown C.T."/>
            <person name="Hug L.A."/>
            <person name="Sharon I."/>
            <person name="Castelle C.J."/>
            <person name="Probst A.J."/>
            <person name="Thomas B.C."/>
            <person name="Singh A."/>
            <person name="Wilkins M.J."/>
            <person name="Karaoz U."/>
            <person name="Brodie E.L."/>
            <person name="Williams K.H."/>
            <person name="Hubbard S.S."/>
            <person name="Banfield J.F."/>
        </authorList>
    </citation>
    <scope>NUCLEOTIDE SEQUENCE [LARGE SCALE GENOMIC DNA]</scope>
</reference>
<protein>
    <submittedName>
        <fullName evidence="1">Uncharacterized protein</fullName>
    </submittedName>
</protein>
<proteinExistence type="predicted"/>
<sequence length="63" mass="6703">MSPLEIYCIQPYNADNKVAESVSERSWVYRATIGSHGGAHDIKTEDSGAMVTVAYGGDTGPAK</sequence>
<gene>
    <name evidence="1" type="ORF">A2Z33_01775</name>
</gene>
<dbReference type="EMBL" id="MFJD01000007">
    <property type="protein sequence ID" value="OGG02507.1"/>
    <property type="molecule type" value="Genomic_DNA"/>
</dbReference>